<keyword evidence="3" id="KW-1185">Reference proteome</keyword>
<dbReference type="OrthoDB" id="2448307at2759"/>
<dbReference type="GO" id="GO:0005794">
    <property type="term" value="C:Golgi apparatus"/>
    <property type="evidence" value="ECO:0007669"/>
    <property type="project" value="TreeGrafter"/>
</dbReference>
<dbReference type="EMBL" id="QKYT01000099">
    <property type="protein sequence ID" value="RIA93677.1"/>
    <property type="molecule type" value="Genomic_DNA"/>
</dbReference>
<dbReference type="InterPro" id="IPR040410">
    <property type="entry name" value="UPF0658_Golgi"/>
</dbReference>
<feature type="transmembrane region" description="Helical" evidence="1">
    <location>
        <begin position="138"/>
        <end position="159"/>
    </location>
</feature>
<keyword evidence="1" id="KW-0472">Membrane</keyword>
<feature type="transmembrane region" description="Helical" evidence="1">
    <location>
        <begin position="59"/>
        <end position="85"/>
    </location>
</feature>
<keyword evidence="1" id="KW-1133">Transmembrane helix</keyword>
<feature type="transmembrane region" description="Helical" evidence="1">
    <location>
        <begin position="262"/>
        <end position="282"/>
    </location>
</feature>
<gene>
    <name evidence="2" type="ORF">C1645_803934</name>
</gene>
<evidence type="ECO:0000313" key="3">
    <source>
        <dbReference type="Proteomes" id="UP000265703"/>
    </source>
</evidence>
<evidence type="ECO:0000256" key="1">
    <source>
        <dbReference type="SAM" id="Phobius"/>
    </source>
</evidence>
<feature type="transmembrane region" description="Helical" evidence="1">
    <location>
        <begin position="230"/>
        <end position="250"/>
    </location>
</feature>
<evidence type="ECO:0008006" key="4">
    <source>
        <dbReference type="Google" id="ProtNLM"/>
    </source>
</evidence>
<organism evidence="2 3">
    <name type="scientific">Glomus cerebriforme</name>
    <dbReference type="NCBI Taxonomy" id="658196"/>
    <lineage>
        <taxon>Eukaryota</taxon>
        <taxon>Fungi</taxon>
        <taxon>Fungi incertae sedis</taxon>
        <taxon>Mucoromycota</taxon>
        <taxon>Glomeromycotina</taxon>
        <taxon>Glomeromycetes</taxon>
        <taxon>Glomerales</taxon>
        <taxon>Glomeraceae</taxon>
        <taxon>Glomus</taxon>
    </lineage>
</organism>
<dbReference type="PANTHER" id="PTHR34391:SF1">
    <property type="entry name" value="UPF0658 GOLGI APPARATUS MEMBRANE PROTEIN C1952.10C-RELATED"/>
    <property type="match status" value="1"/>
</dbReference>
<proteinExistence type="predicted"/>
<dbReference type="Proteomes" id="UP000265703">
    <property type="component" value="Unassembled WGS sequence"/>
</dbReference>
<accession>A0A397TBL6</accession>
<name>A0A397TBL6_9GLOM</name>
<keyword evidence="1" id="KW-0812">Transmembrane</keyword>
<feature type="transmembrane region" description="Helical" evidence="1">
    <location>
        <begin position="193"/>
        <end position="218"/>
    </location>
</feature>
<feature type="transmembrane region" description="Helical" evidence="1">
    <location>
        <begin position="97"/>
        <end position="118"/>
    </location>
</feature>
<reference evidence="2 3" key="1">
    <citation type="submission" date="2018-06" db="EMBL/GenBank/DDBJ databases">
        <title>Comparative genomics reveals the genomic features of Rhizophagus irregularis, R. cerebriforme, R. diaphanum and Gigaspora rosea, and their symbiotic lifestyle signature.</title>
        <authorList>
            <person name="Morin E."/>
            <person name="San Clemente H."/>
            <person name="Chen E.C.H."/>
            <person name="De La Providencia I."/>
            <person name="Hainaut M."/>
            <person name="Kuo A."/>
            <person name="Kohler A."/>
            <person name="Murat C."/>
            <person name="Tang N."/>
            <person name="Roy S."/>
            <person name="Loubradou J."/>
            <person name="Henrissat B."/>
            <person name="Grigoriev I.V."/>
            <person name="Corradi N."/>
            <person name="Roux C."/>
            <person name="Martin F.M."/>
        </authorList>
    </citation>
    <scope>NUCLEOTIDE SEQUENCE [LARGE SCALE GENOMIC DNA]</scope>
    <source>
        <strain evidence="2 3">DAOM 227022</strain>
    </source>
</reference>
<dbReference type="PANTHER" id="PTHR34391">
    <property type="entry name" value="UPF0658 GOLGI APPARATUS MEMBRANE PROTEIN C1952.10C-RELATED"/>
    <property type="match status" value="1"/>
</dbReference>
<feature type="transmembrane region" description="Helical" evidence="1">
    <location>
        <begin position="21"/>
        <end position="39"/>
    </location>
</feature>
<sequence>MSLKHSLLKKWQRVTESRYTKAFVIISIIQTIVLVYLQIRILYRNAILFLSVGDDECPLVIITFALLIFENIVFVLFDLFQLYFCMNGIFHQNLIQIFVTVIIDVGYVIIGIIQLIEVKLDISKIESTCPTLHLSENIILYELPHILVLVVLTISMAVLSRKLYRELDWDIYKKIGGDIEIRKIYKTILIFEMLLKINLFFVLIYNTLTAPFAIYELIKIYNKINTVQKALNIGCLAIVILVFFFQPLAYISMKKEWKAGMIIFIIFWFIALVDICFLALIFEMKIVRYRFYSWTLLLCISIICALLTFIYAIIVTKNFGKGLKEYLNKHEDKDSDKKLNVKNIESGLDINKKFTIDD</sequence>
<dbReference type="AlphaFoldDB" id="A0A397TBL6"/>
<evidence type="ECO:0000313" key="2">
    <source>
        <dbReference type="EMBL" id="RIA93677.1"/>
    </source>
</evidence>
<protein>
    <recommendedName>
        <fullName evidence="4">Transmembrane protein</fullName>
    </recommendedName>
</protein>
<feature type="transmembrane region" description="Helical" evidence="1">
    <location>
        <begin position="294"/>
        <end position="314"/>
    </location>
</feature>
<comment type="caution">
    <text evidence="2">The sequence shown here is derived from an EMBL/GenBank/DDBJ whole genome shotgun (WGS) entry which is preliminary data.</text>
</comment>